<keyword evidence="3" id="KW-0805">Transcription regulation</keyword>
<dbReference type="Proteomes" id="UP001067235">
    <property type="component" value="Unassembled WGS sequence"/>
</dbReference>
<dbReference type="InterPro" id="IPR052704">
    <property type="entry name" value="ECF_Sigma-70_Domain"/>
</dbReference>
<dbReference type="InterPro" id="IPR013249">
    <property type="entry name" value="RNA_pol_sigma70_r4_t2"/>
</dbReference>
<evidence type="ECO:0000256" key="1">
    <source>
        <dbReference type="ARBA" id="ARBA00010641"/>
    </source>
</evidence>
<comment type="subunit">
    <text evidence="2">Interacts transiently with the RNA polymerase catalytic core formed by RpoA, RpoB, RpoC and RpoZ (2 alpha, 1 beta, 1 beta' and 1 omega subunit) to form the RNA polymerase holoenzyme that can initiate transcription.</text>
</comment>
<gene>
    <name evidence="9" type="ORF">O4213_24405</name>
</gene>
<dbReference type="InterPro" id="IPR014284">
    <property type="entry name" value="RNA_pol_sigma-70_dom"/>
</dbReference>
<organism evidence="9 10">
    <name type="scientific">Gordonia rubripertincta</name>
    <name type="common">Rhodococcus corallinus</name>
    <dbReference type="NCBI Taxonomy" id="36822"/>
    <lineage>
        <taxon>Bacteria</taxon>
        <taxon>Bacillati</taxon>
        <taxon>Actinomycetota</taxon>
        <taxon>Actinomycetes</taxon>
        <taxon>Mycobacteriales</taxon>
        <taxon>Gordoniaceae</taxon>
        <taxon>Gordonia</taxon>
    </lineage>
</organism>
<evidence type="ECO:0000256" key="5">
    <source>
        <dbReference type="ARBA" id="ARBA00023125"/>
    </source>
</evidence>
<reference evidence="9" key="1">
    <citation type="submission" date="2022-12" db="EMBL/GenBank/DDBJ databases">
        <authorList>
            <person name="Krivoruchko A.V."/>
            <person name="Elkin A."/>
        </authorList>
    </citation>
    <scope>NUCLEOTIDE SEQUENCE</scope>
    <source>
        <strain evidence="9">IEGM 1388</strain>
    </source>
</reference>
<evidence type="ECO:0000256" key="2">
    <source>
        <dbReference type="ARBA" id="ARBA00011344"/>
    </source>
</evidence>
<dbReference type="PANTHER" id="PTHR30173">
    <property type="entry name" value="SIGMA 19 FACTOR"/>
    <property type="match status" value="1"/>
</dbReference>
<dbReference type="InterPro" id="IPR014303">
    <property type="entry name" value="RNA_pol_sigma-70_ECF"/>
</dbReference>
<dbReference type="InterPro" id="IPR013324">
    <property type="entry name" value="RNA_pol_sigma_r3/r4-like"/>
</dbReference>
<dbReference type="CDD" id="cd06171">
    <property type="entry name" value="Sigma70_r4"/>
    <property type="match status" value="1"/>
</dbReference>
<dbReference type="SUPFAM" id="SSF88659">
    <property type="entry name" value="Sigma3 and sigma4 domains of RNA polymerase sigma factors"/>
    <property type="match status" value="1"/>
</dbReference>
<proteinExistence type="inferred from homology"/>
<evidence type="ECO:0000256" key="4">
    <source>
        <dbReference type="ARBA" id="ARBA00023082"/>
    </source>
</evidence>
<feature type="domain" description="RNA polymerase sigma-70 region 2" evidence="7">
    <location>
        <begin position="19"/>
        <end position="79"/>
    </location>
</feature>
<evidence type="ECO:0000313" key="10">
    <source>
        <dbReference type="Proteomes" id="UP001067235"/>
    </source>
</evidence>
<dbReference type="NCBIfam" id="NF007214">
    <property type="entry name" value="PRK09636.1"/>
    <property type="match status" value="1"/>
</dbReference>
<dbReference type="SUPFAM" id="SSF54427">
    <property type="entry name" value="NTF2-like"/>
    <property type="match status" value="1"/>
</dbReference>
<keyword evidence="4" id="KW-0731">Sigma factor</keyword>
<evidence type="ECO:0000259" key="8">
    <source>
        <dbReference type="Pfam" id="PF08281"/>
    </source>
</evidence>
<dbReference type="RefSeq" id="WP_301573803.1">
    <property type="nucleotide sequence ID" value="NZ_JAPWIE010000008.1"/>
</dbReference>
<accession>A0ABT4N1L3</accession>
<evidence type="ECO:0000259" key="7">
    <source>
        <dbReference type="Pfam" id="PF04542"/>
    </source>
</evidence>
<dbReference type="InterPro" id="IPR007627">
    <property type="entry name" value="RNA_pol_sigma70_r2"/>
</dbReference>
<protein>
    <submittedName>
        <fullName evidence="9">RNA polymerase sigma-70 factor</fullName>
    </submittedName>
</protein>
<dbReference type="InterPro" id="IPR013325">
    <property type="entry name" value="RNA_pol_sigma_r2"/>
</dbReference>
<keyword evidence="10" id="KW-1185">Reference proteome</keyword>
<name>A0ABT4N1L3_GORRU</name>
<dbReference type="EMBL" id="JAPWIE010000008">
    <property type="protein sequence ID" value="MCZ4553152.1"/>
    <property type="molecule type" value="Genomic_DNA"/>
</dbReference>
<dbReference type="NCBIfam" id="TIGR02937">
    <property type="entry name" value="sigma70-ECF"/>
    <property type="match status" value="1"/>
</dbReference>
<dbReference type="InterPro" id="IPR036388">
    <property type="entry name" value="WH-like_DNA-bd_sf"/>
</dbReference>
<evidence type="ECO:0000313" key="9">
    <source>
        <dbReference type="EMBL" id="MCZ4553152.1"/>
    </source>
</evidence>
<evidence type="ECO:0000256" key="3">
    <source>
        <dbReference type="ARBA" id="ARBA00023015"/>
    </source>
</evidence>
<dbReference type="Pfam" id="PF08281">
    <property type="entry name" value="Sigma70_r4_2"/>
    <property type="match status" value="1"/>
</dbReference>
<sequence length="307" mass="33021">MPRNPRSELDDAAAEFNLVRPKLFGIAYRMLGSASEAEDIVQDVWLRWQAYDRSKVENPAAFLSTTTTRLAINAVQSARARHETYIGPWLPEPVDTSADPALGAVRGEALGFAVLLLLEKLTPTERAAYVLRESFDYPYRQIGEIIEVTEANARQLVTRARKHIAAGGSAPVSTSDHRRLLTAFVDAAQTGDLEALTAVLAADVVSNSDGGGIEGVLAARIPIMGDARVAKFVAAFSSHFWTGAQITWVQANGAPSVLLSRDGLPYTLLSATTTSSGIEQLHWVMNPTKLDGFRSSADAASEHSTSG</sequence>
<dbReference type="Gene3D" id="1.10.10.10">
    <property type="entry name" value="Winged helix-like DNA-binding domain superfamily/Winged helix DNA-binding domain"/>
    <property type="match status" value="1"/>
</dbReference>
<keyword evidence="6" id="KW-0804">Transcription</keyword>
<dbReference type="SUPFAM" id="SSF88946">
    <property type="entry name" value="Sigma2 domain of RNA polymerase sigma factors"/>
    <property type="match status" value="1"/>
</dbReference>
<dbReference type="Pfam" id="PF04542">
    <property type="entry name" value="Sigma70_r2"/>
    <property type="match status" value="1"/>
</dbReference>
<dbReference type="PANTHER" id="PTHR30173:SF36">
    <property type="entry name" value="ECF RNA POLYMERASE SIGMA FACTOR SIGJ"/>
    <property type="match status" value="1"/>
</dbReference>
<feature type="domain" description="RNA polymerase sigma factor 70 region 4 type 2" evidence="8">
    <location>
        <begin position="113"/>
        <end position="164"/>
    </location>
</feature>
<dbReference type="NCBIfam" id="TIGR02957">
    <property type="entry name" value="SigX4"/>
    <property type="match status" value="1"/>
</dbReference>
<comment type="similarity">
    <text evidence="1">Belongs to the sigma-70 factor family. ECF subfamily.</text>
</comment>
<dbReference type="Gene3D" id="1.10.1740.10">
    <property type="match status" value="1"/>
</dbReference>
<dbReference type="Gene3D" id="3.10.450.50">
    <property type="match status" value="1"/>
</dbReference>
<comment type="caution">
    <text evidence="9">The sequence shown here is derived from an EMBL/GenBank/DDBJ whole genome shotgun (WGS) entry which is preliminary data.</text>
</comment>
<evidence type="ECO:0000256" key="6">
    <source>
        <dbReference type="ARBA" id="ARBA00023163"/>
    </source>
</evidence>
<dbReference type="InterPro" id="IPR032710">
    <property type="entry name" value="NTF2-like_dom_sf"/>
</dbReference>
<keyword evidence="5" id="KW-0238">DNA-binding</keyword>